<evidence type="ECO:0000256" key="5">
    <source>
        <dbReference type="ARBA" id="ARBA00038359"/>
    </source>
</evidence>
<organism evidence="9 10">
    <name type="scientific">Metarhizium rileyi (strain RCEF 4871)</name>
    <name type="common">Nomuraea rileyi</name>
    <dbReference type="NCBI Taxonomy" id="1649241"/>
    <lineage>
        <taxon>Eukaryota</taxon>
        <taxon>Fungi</taxon>
        <taxon>Dikarya</taxon>
        <taxon>Ascomycota</taxon>
        <taxon>Pezizomycotina</taxon>
        <taxon>Sordariomycetes</taxon>
        <taxon>Hypocreomycetidae</taxon>
        <taxon>Hypocreales</taxon>
        <taxon>Clavicipitaceae</taxon>
        <taxon>Metarhizium</taxon>
    </lineage>
</organism>
<evidence type="ECO:0000256" key="7">
    <source>
        <dbReference type="SAM" id="Phobius"/>
    </source>
</evidence>
<evidence type="ECO:0000256" key="1">
    <source>
        <dbReference type="ARBA" id="ARBA00004141"/>
    </source>
</evidence>
<feature type="transmembrane region" description="Helical" evidence="7">
    <location>
        <begin position="128"/>
        <end position="146"/>
    </location>
</feature>
<dbReference type="PANTHER" id="PTHR33048:SF157">
    <property type="entry name" value="INTEGRAL MEMBRANE PROTEIN"/>
    <property type="match status" value="1"/>
</dbReference>
<gene>
    <name evidence="9" type="ORF">ED733_001814</name>
</gene>
<proteinExistence type="inferred from homology"/>
<dbReference type="AlphaFoldDB" id="A0A5C6G4L5"/>
<evidence type="ECO:0000313" key="10">
    <source>
        <dbReference type="Proteomes" id="UP000317257"/>
    </source>
</evidence>
<dbReference type="PANTHER" id="PTHR33048">
    <property type="entry name" value="PTH11-LIKE INTEGRAL MEMBRANE PROTEIN (AFU_ORTHOLOGUE AFUA_5G11245)"/>
    <property type="match status" value="1"/>
</dbReference>
<dbReference type="EMBL" id="SBHS01000057">
    <property type="protein sequence ID" value="TWU70933.1"/>
    <property type="molecule type" value="Genomic_DNA"/>
</dbReference>
<evidence type="ECO:0000256" key="2">
    <source>
        <dbReference type="ARBA" id="ARBA00022692"/>
    </source>
</evidence>
<dbReference type="Pfam" id="PF20684">
    <property type="entry name" value="Fung_rhodopsin"/>
    <property type="match status" value="1"/>
</dbReference>
<feature type="transmembrane region" description="Helical" evidence="7">
    <location>
        <begin position="213"/>
        <end position="237"/>
    </location>
</feature>
<name>A0A5C6G4L5_METRR</name>
<keyword evidence="4 7" id="KW-0472">Membrane</keyword>
<keyword evidence="2 7" id="KW-0812">Transmembrane</keyword>
<dbReference type="InterPro" id="IPR049326">
    <property type="entry name" value="Rhodopsin_dom_fungi"/>
</dbReference>
<evidence type="ECO:0000256" key="4">
    <source>
        <dbReference type="ARBA" id="ARBA00023136"/>
    </source>
</evidence>
<dbReference type="GO" id="GO:0016020">
    <property type="term" value="C:membrane"/>
    <property type="evidence" value="ECO:0007669"/>
    <property type="project" value="UniProtKB-SubCell"/>
</dbReference>
<feature type="transmembrane region" description="Helical" evidence="7">
    <location>
        <begin position="45"/>
        <end position="65"/>
    </location>
</feature>
<keyword evidence="3 7" id="KW-1133">Transmembrane helix</keyword>
<comment type="subcellular location">
    <subcellularLocation>
        <location evidence="1">Membrane</location>
        <topology evidence="1">Multi-pass membrane protein</topology>
    </subcellularLocation>
</comment>
<feature type="transmembrane region" description="Helical" evidence="7">
    <location>
        <begin position="12"/>
        <end position="33"/>
    </location>
</feature>
<evidence type="ECO:0000256" key="6">
    <source>
        <dbReference type="SAM" id="MobiDB-lite"/>
    </source>
</evidence>
<protein>
    <recommendedName>
        <fullName evidence="8">Rhodopsin domain-containing protein</fullName>
    </recommendedName>
</protein>
<reference evidence="10" key="1">
    <citation type="submission" date="2018-12" db="EMBL/GenBank/DDBJ databases">
        <title>The complete genome of Metarhizium rileyi, a key fungal pathogen of Lepidoptera.</title>
        <authorList>
            <person name="Binneck E."/>
            <person name="Lastra C.C.L."/>
            <person name="Sosa-Gomez D.R."/>
        </authorList>
    </citation>
    <scope>NUCLEOTIDE SEQUENCE [LARGE SCALE GENOMIC DNA]</scope>
    <source>
        <strain evidence="10">Cep018-CH2</strain>
    </source>
</reference>
<feature type="transmembrane region" description="Helical" evidence="7">
    <location>
        <begin position="178"/>
        <end position="201"/>
    </location>
</feature>
<evidence type="ECO:0000256" key="3">
    <source>
        <dbReference type="ARBA" id="ARBA00022989"/>
    </source>
</evidence>
<comment type="caution">
    <text evidence="9">The sequence shown here is derived from an EMBL/GenBank/DDBJ whole genome shotgun (WGS) entry which is preliminary data.</text>
</comment>
<feature type="region of interest" description="Disordered" evidence="6">
    <location>
        <begin position="308"/>
        <end position="363"/>
    </location>
</feature>
<dbReference type="InterPro" id="IPR052337">
    <property type="entry name" value="SAT4-like"/>
</dbReference>
<dbReference type="Proteomes" id="UP000317257">
    <property type="component" value="Unassembled WGS sequence"/>
</dbReference>
<feature type="transmembrane region" description="Helical" evidence="7">
    <location>
        <begin position="95"/>
        <end position="116"/>
    </location>
</feature>
<sequence>MTSMQEASADSLHAVAGVLLGLSVITIALRFFARHRQRAPLLVDDWLLLPALITFAGTCACLFFGEEIEVFGYSSHDSTPEKGKATRKPSAKTQLALNLLSIASLGFVKLSALFFYKRIFCVAGRKATFNIIVLASIVTVICWMVTYEFLIGFQCGTHIEALWNGTGPKYCTSQWPGILSQAISDFLLDFWVLLLPIYPIVRLQTTRARKFAIIGVFLLASIGIGSSIARLVLFVEVNNGGRNAYLNIDLGRSLSRLLFYMILEIGVGLIAICLPSIWMVFASIVPEVFLRSVHSVLSLVTLASRRSKDSQERSRTTAVKPGTPNSSIAPIAGKSARYHEPKSAPKPYPGDVSSDNAKGHEGA</sequence>
<evidence type="ECO:0000313" key="9">
    <source>
        <dbReference type="EMBL" id="TWU70933.1"/>
    </source>
</evidence>
<comment type="similarity">
    <text evidence="5">Belongs to the SAT4 family.</text>
</comment>
<feature type="transmembrane region" description="Helical" evidence="7">
    <location>
        <begin position="257"/>
        <end position="281"/>
    </location>
</feature>
<accession>A0A5C6G4L5</accession>
<feature type="domain" description="Rhodopsin" evidence="8">
    <location>
        <begin position="29"/>
        <end position="281"/>
    </location>
</feature>
<evidence type="ECO:0000259" key="8">
    <source>
        <dbReference type="Pfam" id="PF20684"/>
    </source>
</evidence>